<evidence type="ECO:0000256" key="4">
    <source>
        <dbReference type="ARBA" id="ARBA00022946"/>
    </source>
</evidence>
<dbReference type="Pfam" id="PF13460">
    <property type="entry name" value="NAD_binding_10"/>
    <property type="match status" value="1"/>
</dbReference>
<name>A0AAV9XDG9_9PEZI</name>
<dbReference type="SUPFAM" id="SSF51735">
    <property type="entry name" value="NAD(P)-binding Rossmann-fold domains"/>
    <property type="match status" value="1"/>
</dbReference>
<evidence type="ECO:0000256" key="5">
    <source>
        <dbReference type="ARBA" id="ARBA00023128"/>
    </source>
</evidence>
<dbReference type="EMBL" id="JAVHJO010000007">
    <property type="protein sequence ID" value="KAK6539062.1"/>
    <property type="molecule type" value="Genomic_DNA"/>
</dbReference>
<keyword evidence="3" id="KW-1000">Mitochondrion outer membrane</keyword>
<protein>
    <submittedName>
        <fullName evidence="8 9">Protein fmp52, mitochondrial</fullName>
    </submittedName>
</protein>
<dbReference type="GO" id="GO:0005741">
    <property type="term" value="C:mitochondrial outer membrane"/>
    <property type="evidence" value="ECO:0007669"/>
    <property type="project" value="UniProtKB-SubCell"/>
</dbReference>
<evidence type="ECO:0000313" key="9">
    <source>
        <dbReference type="EMBL" id="KAK6539063.1"/>
    </source>
</evidence>
<evidence type="ECO:0000256" key="2">
    <source>
        <dbReference type="ARBA" id="ARBA00006617"/>
    </source>
</evidence>
<dbReference type="EMBL" id="JAVHJO010000007">
    <property type="protein sequence ID" value="KAK6539063.1"/>
    <property type="molecule type" value="Genomic_DNA"/>
</dbReference>
<evidence type="ECO:0000313" key="10">
    <source>
        <dbReference type="Proteomes" id="UP001365542"/>
    </source>
</evidence>
<dbReference type="FunFam" id="3.40.50.720:FF:000366">
    <property type="entry name" value="Protein FMP52, mitochondrial"/>
    <property type="match status" value="1"/>
</dbReference>
<reference evidence="8 10" key="1">
    <citation type="submission" date="2019-10" db="EMBL/GenBank/DDBJ databases">
        <authorList>
            <person name="Palmer J.M."/>
        </authorList>
    </citation>
    <scope>NUCLEOTIDE SEQUENCE [LARGE SCALE GENOMIC DNA]</scope>
    <source>
        <strain evidence="8 10">TWF694</strain>
    </source>
</reference>
<proteinExistence type="inferred from homology"/>
<dbReference type="InterPro" id="IPR036291">
    <property type="entry name" value="NAD(P)-bd_dom_sf"/>
</dbReference>
<evidence type="ECO:0000256" key="3">
    <source>
        <dbReference type="ARBA" id="ARBA00022787"/>
    </source>
</evidence>
<gene>
    <name evidence="8" type="primary">FMP52_1</name>
    <name evidence="8" type="ORF">TWF694_010606</name>
</gene>
<comment type="caution">
    <text evidence="8">The sequence shown here is derived from an EMBL/GenBank/DDBJ whole genome shotgun (WGS) entry which is preliminary data.</text>
</comment>
<keyword evidence="5" id="KW-0496">Mitochondrion</keyword>
<organism evidence="8 10">
    <name type="scientific">Orbilia ellipsospora</name>
    <dbReference type="NCBI Taxonomy" id="2528407"/>
    <lineage>
        <taxon>Eukaryota</taxon>
        <taxon>Fungi</taxon>
        <taxon>Dikarya</taxon>
        <taxon>Ascomycota</taxon>
        <taxon>Pezizomycotina</taxon>
        <taxon>Orbiliomycetes</taxon>
        <taxon>Orbiliales</taxon>
        <taxon>Orbiliaceae</taxon>
        <taxon>Orbilia</taxon>
    </lineage>
</organism>
<sequence length="238" mass="25454">MTSTFALLGATGLVGSNILKYLIHSPTPSTVITLTRRELDESITSAAVAGKHTLNSKIEKDTAQWATIFGDACKATTPSPIAFTALATTRGAAGGFEKQYALEHDVNVALAKAAKEAGVKTFVLISGGGADAKSSFAYVRMKGEIEDHIEEVGFERYIVVRPGLLLGDRNETRLGESIFQGIAKGLRFVTGGMLSDQWAQAGDVVARAAVRAALDEEITGKKILYQKDIVHLGKKEDW</sequence>
<feature type="domain" description="NAD(P)-binding" evidence="7">
    <location>
        <begin position="9"/>
        <end position="172"/>
    </location>
</feature>
<comment type="subcellular location">
    <subcellularLocation>
        <location evidence="1">Mitochondrion outer membrane</location>
        <topology evidence="1">Peripheral membrane protein</topology>
    </subcellularLocation>
</comment>
<dbReference type="Gene3D" id="3.40.50.720">
    <property type="entry name" value="NAD(P)-binding Rossmann-like Domain"/>
    <property type="match status" value="1"/>
</dbReference>
<evidence type="ECO:0000259" key="7">
    <source>
        <dbReference type="Pfam" id="PF13460"/>
    </source>
</evidence>
<evidence type="ECO:0000256" key="1">
    <source>
        <dbReference type="ARBA" id="ARBA00004450"/>
    </source>
</evidence>
<evidence type="ECO:0000313" key="8">
    <source>
        <dbReference type="EMBL" id="KAK6539062.1"/>
    </source>
</evidence>
<evidence type="ECO:0000256" key="6">
    <source>
        <dbReference type="ARBA" id="ARBA00023136"/>
    </source>
</evidence>
<dbReference type="GO" id="GO:0051170">
    <property type="term" value="P:import into nucleus"/>
    <property type="evidence" value="ECO:0007669"/>
    <property type="project" value="TreeGrafter"/>
</dbReference>
<dbReference type="InterPro" id="IPR016040">
    <property type="entry name" value="NAD(P)-bd_dom"/>
</dbReference>
<dbReference type="PANTHER" id="PTHR14097">
    <property type="entry name" value="OXIDOREDUCTASE HTATIP2"/>
    <property type="match status" value="1"/>
</dbReference>
<dbReference type="Proteomes" id="UP001365542">
    <property type="component" value="Unassembled WGS sequence"/>
</dbReference>
<dbReference type="AlphaFoldDB" id="A0AAV9XDG9"/>
<keyword evidence="6" id="KW-0472">Membrane</keyword>
<keyword evidence="4" id="KW-0809">Transit peptide</keyword>
<accession>A0AAV9XDG9</accession>
<comment type="similarity">
    <text evidence="2">Belongs to the FMP52 family.</text>
</comment>
<keyword evidence="10" id="KW-1185">Reference proteome</keyword>
<dbReference type="PANTHER" id="PTHR14097:SF7">
    <property type="entry name" value="OXIDOREDUCTASE HTATIP2"/>
    <property type="match status" value="1"/>
</dbReference>